<gene>
    <name evidence="4" type="ordered locus">CPF_0773</name>
</gene>
<keyword evidence="3" id="KW-0472">Membrane</keyword>
<dbReference type="InterPro" id="IPR042002">
    <property type="entry name" value="Sortase_C"/>
</dbReference>
<dbReference type="Gene3D" id="2.40.260.10">
    <property type="entry name" value="Sortase"/>
    <property type="match status" value="1"/>
</dbReference>
<dbReference type="EMBL" id="CP000246">
    <property type="protein sequence ID" value="ABG84816.1"/>
    <property type="molecule type" value="Genomic_DNA"/>
</dbReference>
<dbReference type="Proteomes" id="UP000001823">
    <property type="component" value="Chromosome"/>
</dbReference>
<dbReference type="Pfam" id="PF04203">
    <property type="entry name" value="Sortase"/>
    <property type="match status" value="1"/>
</dbReference>
<organism evidence="4 5">
    <name type="scientific">Clostridium perfringens (strain ATCC 13124 / DSM 756 / JCM 1290 / NCIMB 6125 / NCTC 8237 / Type A)</name>
    <dbReference type="NCBI Taxonomy" id="195103"/>
    <lineage>
        <taxon>Bacteria</taxon>
        <taxon>Bacillati</taxon>
        <taxon>Bacillota</taxon>
        <taxon>Clostridia</taxon>
        <taxon>Eubacteriales</taxon>
        <taxon>Clostridiaceae</taxon>
        <taxon>Clostridium</taxon>
    </lineage>
</organism>
<protein>
    <submittedName>
        <fullName evidence="4">Sortase family protein</fullName>
    </submittedName>
</protein>
<reference evidence="4 5" key="1">
    <citation type="journal article" date="2006" name="Genome Res.">
        <title>Skewed genomic variability in strains of the toxigenic bacterial pathogen, Clostridium perfringens.</title>
        <authorList>
            <person name="Myers G.S."/>
            <person name="Rasko D.A."/>
            <person name="Cheung J.K."/>
            <person name="Ravel J."/>
            <person name="Seshadri R."/>
            <person name="Deboy R.T."/>
            <person name="Ren Q."/>
            <person name="Varga J."/>
            <person name="Awad M.M."/>
            <person name="Brinkac L.M."/>
            <person name="Daugherty S.C."/>
            <person name="Haft D.H."/>
            <person name="Dodson R.J."/>
            <person name="Madupu R."/>
            <person name="Nelson W.C."/>
            <person name="Rosovitz M.J."/>
            <person name="Sullivan S.A."/>
            <person name="Khouri H."/>
            <person name="Dimitrov G.I."/>
            <person name="Watkins K.L."/>
            <person name="Mulligan S."/>
            <person name="Benton J."/>
            <person name="Radune D."/>
            <person name="Fisher D.J."/>
            <person name="Atkins H.S."/>
            <person name="Hiscox T."/>
            <person name="Jost B.H."/>
            <person name="Billington S.J."/>
            <person name="Songer J.G."/>
            <person name="McClane B.A."/>
            <person name="Titball R.W."/>
            <person name="Rood J.I."/>
            <person name="Melville S.B."/>
            <person name="Paulsen I.T."/>
        </authorList>
    </citation>
    <scope>NUCLEOTIDE SEQUENCE [LARGE SCALE GENOMIC DNA]</scope>
    <source>
        <strain evidence="5">ATCC 13124 / DSM 756 / JCM 1290 / NCIMB 6125 / NCTC 8237 / S 107 / Type A</strain>
    </source>
</reference>
<accession>A0A0H2YVB1</accession>
<dbReference type="RefSeq" id="WP_011590363.1">
    <property type="nucleotide sequence ID" value="NC_008261.1"/>
</dbReference>
<sequence>MSKKNNKLSLIFSFLIFFIGASIFFYPTISDLWNKHVNNQLEVKYSDKISKENTVEKDRILNKAIEYNKQHLVNTVKDVFSNNEYSKDNVYYSLLNPNNDGVMGILEIPKINQKLIIWHGVGKEALENGCGHIEGTSLPVGGEGTHAVLASHSGFTNARLFTDLDKLKEDDLFYIQVLDKKLEYKVDKISVVLPSDLSQLSIEKGEDLVTLITCTPYGVNSHRLLVRGKRMNHFNNSKEIKNRDIDIDNSNKNKKIYSYILLILVSLIAIIIVNKIVIDKSKKRKE</sequence>
<evidence type="ECO:0000256" key="3">
    <source>
        <dbReference type="SAM" id="Phobius"/>
    </source>
</evidence>
<keyword evidence="5" id="KW-1185">Reference proteome</keyword>
<dbReference type="HOGENOM" id="CLU_045680_1_1_9"/>
<dbReference type="InterPro" id="IPR005754">
    <property type="entry name" value="Sortase"/>
</dbReference>
<keyword evidence="1" id="KW-0378">Hydrolase</keyword>
<name>A0A0H2YVB1_CLOP1</name>
<feature type="active site" description="Acyl-thioester intermediate" evidence="2">
    <location>
        <position position="214"/>
    </location>
</feature>
<dbReference type="NCBIfam" id="NF033745">
    <property type="entry name" value="class_C_sortase"/>
    <property type="match status" value="1"/>
</dbReference>
<dbReference type="SUPFAM" id="SSF63817">
    <property type="entry name" value="Sortase"/>
    <property type="match status" value="1"/>
</dbReference>
<evidence type="ECO:0000313" key="5">
    <source>
        <dbReference type="Proteomes" id="UP000001823"/>
    </source>
</evidence>
<dbReference type="KEGG" id="cpf:CPF_0773"/>
<dbReference type="PaxDb" id="195103-CPF_0773"/>
<proteinExistence type="predicted"/>
<dbReference type="STRING" id="195103.CPF_0773"/>
<evidence type="ECO:0000313" key="4">
    <source>
        <dbReference type="EMBL" id="ABG84816.1"/>
    </source>
</evidence>
<dbReference type="CDD" id="cd05827">
    <property type="entry name" value="Sortase_C"/>
    <property type="match status" value="1"/>
</dbReference>
<dbReference type="eggNOG" id="COG3764">
    <property type="taxonomic scope" value="Bacteria"/>
</dbReference>
<dbReference type="AlphaFoldDB" id="A0A0H2YVB1"/>
<evidence type="ECO:0000256" key="1">
    <source>
        <dbReference type="ARBA" id="ARBA00022801"/>
    </source>
</evidence>
<feature type="transmembrane region" description="Helical" evidence="3">
    <location>
        <begin position="256"/>
        <end position="278"/>
    </location>
</feature>
<dbReference type="InterPro" id="IPR023365">
    <property type="entry name" value="Sortase_dom-sf"/>
</dbReference>
<feature type="active site" description="Proton donor/acceptor" evidence="2">
    <location>
        <position position="152"/>
    </location>
</feature>
<dbReference type="GO" id="GO:0016787">
    <property type="term" value="F:hydrolase activity"/>
    <property type="evidence" value="ECO:0007669"/>
    <property type="project" value="UniProtKB-KW"/>
</dbReference>
<dbReference type="NCBIfam" id="TIGR01076">
    <property type="entry name" value="sortase_fam"/>
    <property type="match status" value="1"/>
</dbReference>
<evidence type="ECO:0000256" key="2">
    <source>
        <dbReference type="PIRSR" id="PIRSR605754-1"/>
    </source>
</evidence>
<keyword evidence="3" id="KW-0812">Transmembrane</keyword>
<keyword evidence="3" id="KW-1133">Transmembrane helix</keyword>